<keyword evidence="6 9" id="KW-0255">Endonuclease</keyword>
<keyword evidence="3 9" id="KW-0698">rRNA processing</keyword>
<keyword evidence="8 9" id="KW-0862">Zinc</keyword>
<evidence type="ECO:0000256" key="7">
    <source>
        <dbReference type="ARBA" id="ARBA00022801"/>
    </source>
</evidence>
<reference evidence="10 11" key="1">
    <citation type="submission" date="2018-06" db="EMBL/GenBank/DDBJ databases">
        <title>Genomic Encyclopedia of Archaeal and Bacterial Type Strains, Phase II (KMG-II): from individual species to whole genera.</title>
        <authorList>
            <person name="Goeker M."/>
        </authorList>
    </citation>
    <scope>NUCLEOTIDE SEQUENCE [LARGE SCALE GENOMIC DNA]</scope>
    <source>
        <strain evidence="10 11">ATCC 51348</strain>
    </source>
</reference>
<organism evidence="10 11">
    <name type="scientific">Metamycoplasma auris</name>
    <dbReference type="NCBI Taxonomy" id="51363"/>
    <lineage>
        <taxon>Bacteria</taxon>
        <taxon>Bacillati</taxon>
        <taxon>Mycoplasmatota</taxon>
        <taxon>Mycoplasmoidales</taxon>
        <taxon>Metamycoplasmataceae</taxon>
        <taxon>Metamycoplasma</taxon>
    </lineage>
</organism>
<protein>
    <recommendedName>
        <fullName evidence="9">Endoribonuclease YbeY</fullName>
        <ecNumber evidence="9">3.1.-.-</ecNumber>
    </recommendedName>
</protein>
<evidence type="ECO:0000313" key="11">
    <source>
        <dbReference type="Proteomes" id="UP000249646"/>
    </source>
</evidence>
<dbReference type="GO" id="GO:0004222">
    <property type="term" value="F:metalloendopeptidase activity"/>
    <property type="evidence" value="ECO:0007669"/>
    <property type="project" value="InterPro"/>
</dbReference>
<feature type="binding site" evidence="9">
    <location>
        <position position="127"/>
    </location>
    <ligand>
        <name>Zn(2+)</name>
        <dbReference type="ChEBI" id="CHEBI:29105"/>
        <note>catalytic</note>
    </ligand>
</feature>
<evidence type="ECO:0000313" key="10">
    <source>
        <dbReference type="EMBL" id="PZW00575.1"/>
    </source>
</evidence>
<evidence type="ECO:0000256" key="2">
    <source>
        <dbReference type="ARBA" id="ARBA00022517"/>
    </source>
</evidence>
<feature type="binding site" evidence="9">
    <location>
        <position position="117"/>
    </location>
    <ligand>
        <name>Zn(2+)</name>
        <dbReference type="ChEBI" id="CHEBI:29105"/>
        <note>catalytic</note>
    </ligand>
</feature>
<dbReference type="EC" id="3.1.-.-" evidence="9"/>
<comment type="caution">
    <text evidence="10">The sequence shown here is derived from an EMBL/GenBank/DDBJ whole genome shotgun (WGS) entry which is preliminary data.</text>
</comment>
<dbReference type="Gene3D" id="3.40.390.30">
    <property type="entry name" value="Metalloproteases ('zincins'), catalytic domain"/>
    <property type="match status" value="1"/>
</dbReference>
<dbReference type="GO" id="GO:0006364">
    <property type="term" value="P:rRNA processing"/>
    <property type="evidence" value="ECO:0007669"/>
    <property type="project" value="UniProtKB-UniRule"/>
</dbReference>
<keyword evidence="11" id="KW-1185">Reference proteome</keyword>
<dbReference type="HAMAP" id="MF_00009">
    <property type="entry name" value="Endoribonucl_YbeY"/>
    <property type="match status" value="1"/>
</dbReference>
<evidence type="ECO:0000256" key="5">
    <source>
        <dbReference type="ARBA" id="ARBA00022723"/>
    </source>
</evidence>
<dbReference type="SUPFAM" id="SSF55486">
    <property type="entry name" value="Metalloproteases ('zincins'), catalytic domain"/>
    <property type="match status" value="1"/>
</dbReference>
<keyword evidence="9" id="KW-0963">Cytoplasm</keyword>
<gene>
    <name evidence="9" type="primary">ybeY</name>
    <name evidence="10" type="ORF">BCF89_10334</name>
</gene>
<dbReference type="InterPro" id="IPR023091">
    <property type="entry name" value="MetalPrtase_cat_dom_sf_prd"/>
</dbReference>
<dbReference type="PANTHER" id="PTHR46986:SF1">
    <property type="entry name" value="ENDORIBONUCLEASE YBEY, CHLOROPLASTIC"/>
    <property type="match status" value="1"/>
</dbReference>
<accession>A0A2W7G680</accession>
<comment type="cofactor">
    <cofactor evidence="9">
        <name>Zn(2+)</name>
        <dbReference type="ChEBI" id="CHEBI:29105"/>
    </cofactor>
    <text evidence="9">Binds 1 zinc ion.</text>
</comment>
<dbReference type="NCBIfam" id="TIGR00043">
    <property type="entry name" value="rRNA maturation RNase YbeY"/>
    <property type="match status" value="1"/>
</dbReference>
<comment type="function">
    <text evidence="9">Single strand-specific metallo-endoribonuclease involved in late-stage 70S ribosome quality control and in maturation of the 3' terminus of the 16S rRNA.</text>
</comment>
<keyword evidence="5 9" id="KW-0479">Metal-binding</keyword>
<dbReference type="Pfam" id="PF02130">
    <property type="entry name" value="YbeY"/>
    <property type="match status" value="1"/>
</dbReference>
<proteinExistence type="inferred from homology"/>
<feature type="binding site" evidence="9">
    <location>
        <position position="121"/>
    </location>
    <ligand>
        <name>Zn(2+)</name>
        <dbReference type="ChEBI" id="CHEBI:29105"/>
        <note>catalytic</note>
    </ligand>
</feature>
<name>A0A2W7G680_9BACT</name>
<evidence type="ECO:0000256" key="3">
    <source>
        <dbReference type="ARBA" id="ARBA00022552"/>
    </source>
</evidence>
<dbReference type="AlphaFoldDB" id="A0A2W7G680"/>
<sequence>MRMNNLNIKNCSLFAFKFKEDFLNILAEAKREFNAPKNISVDLLFVTKFKMKKLNFLHRQKNYTTDILSFPFEAQKELDFLELLELGQIIISPWKIIKQAKEFNHSLRREFCYIFTHGIAHLFGFDHQTEEEAKIMNEHVENIMQRLNITRY</sequence>
<evidence type="ECO:0000256" key="6">
    <source>
        <dbReference type="ARBA" id="ARBA00022759"/>
    </source>
</evidence>
<dbReference type="GO" id="GO:0005737">
    <property type="term" value="C:cytoplasm"/>
    <property type="evidence" value="ECO:0007669"/>
    <property type="project" value="UniProtKB-SubCell"/>
</dbReference>
<keyword evidence="4 9" id="KW-0540">Nuclease</keyword>
<dbReference type="InterPro" id="IPR002036">
    <property type="entry name" value="YbeY"/>
</dbReference>
<evidence type="ECO:0000256" key="4">
    <source>
        <dbReference type="ARBA" id="ARBA00022722"/>
    </source>
</evidence>
<dbReference type="GO" id="GO:0004521">
    <property type="term" value="F:RNA endonuclease activity"/>
    <property type="evidence" value="ECO:0007669"/>
    <property type="project" value="UniProtKB-UniRule"/>
</dbReference>
<keyword evidence="2 9" id="KW-0690">Ribosome biogenesis</keyword>
<dbReference type="PANTHER" id="PTHR46986">
    <property type="entry name" value="ENDORIBONUCLEASE YBEY, CHLOROPLASTIC"/>
    <property type="match status" value="1"/>
</dbReference>
<comment type="subcellular location">
    <subcellularLocation>
        <location evidence="9">Cytoplasm</location>
    </subcellularLocation>
</comment>
<keyword evidence="7 9" id="KW-0378">Hydrolase</keyword>
<dbReference type="EMBL" id="QKUB01000003">
    <property type="protein sequence ID" value="PZW00575.1"/>
    <property type="molecule type" value="Genomic_DNA"/>
</dbReference>
<dbReference type="Proteomes" id="UP000249646">
    <property type="component" value="Unassembled WGS sequence"/>
</dbReference>
<evidence type="ECO:0000256" key="1">
    <source>
        <dbReference type="ARBA" id="ARBA00010875"/>
    </source>
</evidence>
<dbReference type="GO" id="GO:0008270">
    <property type="term" value="F:zinc ion binding"/>
    <property type="evidence" value="ECO:0007669"/>
    <property type="project" value="UniProtKB-UniRule"/>
</dbReference>
<evidence type="ECO:0000256" key="9">
    <source>
        <dbReference type="HAMAP-Rule" id="MF_00009"/>
    </source>
</evidence>
<evidence type="ECO:0000256" key="8">
    <source>
        <dbReference type="ARBA" id="ARBA00022833"/>
    </source>
</evidence>
<comment type="similarity">
    <text evidence="1 9">Belongs to the endoribonuclease YbeY family.</text>
</comment>